<dbReference type="RefSeq" id="WP_098255106.1">
    <property type="nucleotide sequence ID" value="NZ_NTXW01000040.1"/>
</dbReference>
<protein>
    <submittedName>
        <fullName evidence="1">Nucleoside permease</fullName>
    </submittedName>
</protein>
<name>A0A9X6UK99_BACCE</name>
<reference evidence="1 2" key="1">
    <citation type="submission" date="2017-09" db="EMBL/GenBank/DDBJ databases">
        <title>Large-scale bioinformatics analysis of Bacillus genomes uncovers conserved roles of natural products in bacterial physiology.</title>
        <authorList>
            <consortium name="Agbiome Team Llc"/>
            <person name="Bleich R.M."/>
            <person name="Kirk G.J."/>
            <person name="Santa Maria K.C."/>
            <person name="Allen S.E."/>
            <person name="Farag S."/>
            <person name="Shank E.A."/>
            <person name="Bowers A."/>
        </authorList>
    </citation>
    <scope>NUCLEOTIDE SEQUENCE [LARGE SCALE GENOMIC DNA]</scope>
    <source>
        <strain evidence="1 2">AFS006334</strain>
    </source>
</reference>
<organism evidence="1 2">
    <name type="scientific">Bacillus cereus</name>
    <dbReference type="NCBI Taxonomy" id="1396"/>
    <lineage>
        <taxon>Bacteria</taxon>
        <taxon>Bacillati</taxon>
        <taxon>Bacillota</taxon>
        <taxon>Bacilli</taxon>
        <taxon>Bacillales</taxon>
        <taxon>Bacillaceae</taxon>
        <taxon>Bacillus</taxon>
        <taxon>Bacillus cereus group</taxon>
    </lineage>
</organism>
<comment type="caution">
    <text evidence="1">The sequence shown here is derived from an EMBL/GenBank/DDBJ whole genome shotgun (WGS) entry which is preliminary data.</text>
</comment>
<evidence type="ECO:0000313" key="1">
    <source>
        <dbReference type="EMBL" id="PEQ84210.1"/>
    </source>
</evidence>
<evidence type="ECO:0000313" key="2">
    <source>
        <dbReference type="Proteomes" id="UP000219869"/>
    </source>
</evidence>
<dbReference type="Proteomes" id="UP000219869">
    <property type="component" value="Unassembled WGS sequence"/>
</dbReference>
<dbReference type="AlphaFoldDB" id="A0A9X6UK99"/>
<sequence length="183" mass="21011">MPSWISEENLQKALNNGINYHTLYSRIKNGWTIKEATTIPVHEGAITKEEKEIAESNGISYYTVYSRINESGMSIEEAITAPLGVCKERKHGKWTKIALENGISKTTFYSRLQLGWGYEEAATKPVRKMNTMNEWLEIAKKNGIKRNTFYTRIYHQKLDLETAATRPVIHVGRRCSVKDKEEV</sequence>
<dbReference type="EMBL" id="NTXW01000040">
    <property type="protein sequence ID" value="PEQ84210.1"/>
    <property type="molecule type" value="Genomic_DNA"/>
</dbReference>
<gene>
    <name evidence="1" type="ORF">CN475_21960</name>
</gene>
<accession>A0A9X6UK99</accession>
<proteinExistence type="predicted"/>